<proteinExistence type="predicted"/>
<feature type="region of interest" description="Disordered" evidence="1">
    <location>
        <begin position="12"/>
        <end position="36"/>
    </location>
</feature>
<protein>
    <submittedName>
        <fullName evidence="2">Uncharacterized protein</fullName>
    </submittedName>
</protein>
<accession>A0A4P7NFA4</accession>
<evidence type="ECO:0000256" key="1">
    <source>
        <dbReference type="SAM" id="MobiDB-lite"/>
    </source>
</evidence>
<gene>
    <name evidence="2" type="ORF">PoMZ_07484</name>
</gene>
<sequence>MTNNRCELIAQAPHISTPQGPGRGRPKITSAMEEPRPFPPKLLKTHFDFVGAVVWPIWFLINSGCPALPERARLVDSAQSCMHGACLHAVPTRLNQQTQN</sequence>
<reference evidence="2 3" key="1">
    <citation type="journal article" date="2019" name="Mol. Biol. Evol.">
        <title>Blast fungal genomes show frequent chromosomal changes, gene gains and losses, and effector gene turnover.</title>
        <authorList>
            <person name="Gomez Luciano L.B."/>
            <person name="Jason Tsai I."/>
            <person name="Chuma I."/>
            <person name="Tosa Y."/>
            <person name="Chen Y.H."/>
            <person name="Li J.Y."/>
            <person name="Li M.Y."/>
            <person name="Jade Lu M.Y."/>
            <person name="Nakayashiki H."/>
            <person name="Li W.H."/>
        </authorList>
    </citation>
    <scope>NUCLEOTIDE SEQUENCE [LARGE SCALE GENOMIC DNA]</scope>
    <source>
        <strain evidence="2">MZ5-1-6</strain>
    </source>
</reference>
<evidence type="ECO:0000313" key="2">
    <source>
        <dbReference type="EMBL" id="QBZ60542.1"/>
    </source>
</evidence>
<dbReference type="Proteomes" id="UP000294847">
    <property type="component" value="Chromosome 4"/>
</dbReference>
<organism evidence="2 3">
    <name type="scientific">Pyricularia oryzae</name>
    <name type="common">Rice blast fungus</name>
    <name type="synonym">Magnaporthe oryzae</name>
    <dbReference type="NCBI Taxonomy" id="318829"/>
    <lineage>
        <taxon>Eukaryota</taxon>
        <taxon>Fungi</taxon>
        <taxon>Dikarya</taxon>
        <taxon>Ascomycota</taxon>
        <taxon>Pezizomycotina</taxon>
        <taxon>Sordariomycetes</taxon>
        <taxon>Sordariomycetidae</taxon>
        <taxon>Magnaporthales</taxon>
        <taxon>Pyriculariaceae</taxon>
        <taxon>Pyricularia</taxon>
    </lineage>
</organism>
<dbReference type="EMBL" id="CP034207">
    <property type="protein sequence ID" value="QBZ60542.1"/>
    <property type="molecule type" value="Genomic_DNA"/>
</dbReference>
<dbReference type="AlphaFoldDB" id="A0A4P7NFA4"/>
<name>A0A4P7NFA4_PYROR</name>
<evidence type="ECO:0000313" key="3">
    <source>
        <dbReference type="Proteomes" id="UP000294847"/>
    </source>
</evidence>